<proteinExistence type="predicted"/>
<evidence type="ECO:0000256" key="1">
    <source>
        <dbReference type="SAM" id="Phobius"/>
    </source>
</evidence>
<dbReference type="EMBL" id="GBXM01108702">
    <property type="protein sequence ID" value="JAG99874.1"/>
    <property type="molecule type" value="Transcribed_RNA"/>
</dbReference>
<reference evidence="2" key="2">
    <citation type="journal article" date="2015" name="Fish Shellfish Immunol.">
        <title>Early steps in the European eel (Anguilla anguilla)-Vibrio vulnificus interaction in the gills: Role of the RtxA13 toxin.</title>
        <authorList>
            <person name="Callol A."/>
            <person name="Pajuelo D."/>
            <person name="Ebbesson L."/>
            <person name="Teles M."/>
            <person name="MacKenzie S."/>
            <person name="Amaro C."/>
        </authorList>
    </citation>
    <scope>NUCLEOTIDE SEQUENCE</scope>
</reference>
<accession>A0A0E9P771</accession>
<keyword evidence="1" id="KW-0812">Transmembrane</keyword>
<keyword evidence="1" id="KW-0472">Membrane</keyword>
<organism evidence="2">
    <name type="scientific">Anguilla anguilla</name>
    <name type="common">European freshwater eel</name>
    <name type="synonym">Muraena anguilla</name>
    <dbReference type="NCBI Taxonomy" id="7936"/>
    <lineage>
        <taxon>Eukaryota</taxon>
        <taxon>Metazoa</taxon>
        <taxon>Chordata</taxon>
        <taxon>Craniata</taxon>
        <taxon>Vertebrata</taxon>
        <taxon>Euteleostomi</taxon>
        <taxon>Actinopterygii</taxon>
        <taxon>Neopterygii</taxon>
        <taxon>Teleostei</taxon>
        <taxon>Anguilliformes</taxon>
        <taxon>Anguillidae</taxon>
        <taxon>Anguilla</taxon>
    </lineage>
</organism>
<protein>
    <submittedName>
        <fullName evidence="2">Uncharacterized protein</fullName>
    </submittedName>
</protein>
<keyword evidence="1" id="KW-1133">Transmembrane helix</keyword>
<sequence length="44" mass="4784">MKPVSKVISGIDMVASLLDRYSISIVSFHVSKAFFAVAFFSCLA</sequence>
<dbReference type="AlphaFoldDB" id="A0A0E9P771"/>
<feature type="transmembrane region" description="Helical" evidence="1">
    <location>
        <begin position="20"/>
        <end position="43"/>
    </location>
</feature>
<reference evidence="2" key="1">
    <citation type="submission" date="2014-11" db="EMBL/GenBank/DDBJ databases">
        <authorList>
            <person name="Amaro Gonzalez C."/>
        </authorList>
    </citation>
    <scope>NUCLEOTIDE SEQUENCE</scope>
</reference>
<name>A0A0E9P771_ANGAN</name>
<evidence type="ECO:0000313" key="2">
    <source>
        <dbReference type="EMBL" id="JAG99874.1"/>
    </source>
</evidence>